<feature type="domain" description="DUF2089" evidence="3">
    <location>
        <begin position="10"/>
        <end position="43"/>
    </location>
</feature>
<dbReference type="KEGG" id="msv:Mesil_2639"/>
<name>D7BBM6_ALLS1</name>
<reference evidence="4 5" key="1">
    <citation type="journal article" date="2010" name="Stand. Genomic Sci.">
        <title>Complete genome sequence of Meiothermus silvanus type strain (VI-R2).</title>
        <authorList>
            <person name="Sikorski J."/>
            <person name="Tindall B.J."/>
            <person name="Lowry S."/>
            <person name="Lucas S."/>
            <person name="Nolan M."/>
            <person name="Copeland A."/>
            <person name="Glavina Del Rio T."/>
            <person name="Tice H."/>
            <person name="Cheng J.F."/>
            <person name="Han C."/>
            <person name="Pitluck S."/>
            <person name="Liolios K."/>
            <person name="Ivanova N."/>
            <person name="Mavromatis K."/>
            <person name="Mikhailova N."/>
            <person name="Pati A."/>
            <person name="Goodwin L."/>
            <person name="Chen A."/>
            <person name="Palaniappan K."/>
            <person name="Land M."/>
            <person name="Hauser L."/>
            <person name="Chang Y.J."/>
            <person name="Jeffries C.D."/>
            <person name="Rohde M."/>
            <person name="Goker M."/>
            <person name="Woyke T."/>
            <person name="Bristow J."/>
            <person name="Eisen J.A."/>
            <person name="Markowitz V."/>
            <person name="Hugenholtz P."/>
            <person name="Kyrpides N.C."/>
            <person name="Klenk H.P."/>
            <person name="Lapidus A."/>
        </authorList>
    </citation>
    <scope>NUCLEOTIDE SEQUENCE [LARGE SCALE GENOMIC DNA]</scope>
    <source>
        <strain evidence="5">ATCC 700542 / DSM 9946 / VI-R2</strain>
    </source>
</reference>
<dbReference type="eggNOG" id="COG3877">
    <property type="taxonomic scope" value="Bacteria"/>
</dbReference>
<dbReference type="STRING" id="526227.Mesil_2639"/>
<gene>
    <name evidence="4" type="ordered locus">Mesil_2639</name>
</gene>
<proteinExistence type="predicted"/>
<dbReference type="HOGENOM" id="CLU_132137_0_0_0"/>
<dbReference type="RefSeq" id="WP_013159028.1">
    <property type="nucleotide sequence ID" value="NC_014212.1"/>
</dbReference>
<evidence type="ECO:0000313" key="5">
    <source>
        <dbReference type="Proteomes" id="UP000001916"/>
    </source>
</evidence>
<evidence type="ECO:0008006" key="6">
    <source>
        <dbReference type="Google" id="ProtNLM"/>
    </source>
</evidence>
<dbReference type="EMBL" id="CP002042">
    <property type="protein sequence ID" value="ADH64488.1"/>
    <property type="molecule type" value="Genomic_DNA"/>
</dbReference>
<feature type="domain" description="YvlB/LiaX N-terminal" evidence="2">
    <location>
        <begin position="106"/>
        <end position="134"/>
    </location>
</feature>
<evidence type="ECO:0000259" key="1">
    <source>
        <dbReference type="Pfam" id="PF09862"/>
    </source>
</evidence>
<dbReference type="InterPro" id="IPR053959">
    <property type="entry name" value="YvlB/LiaX_N"/>
</dbReference>
<dbReference type="Pfam" id="PF22747">
    <property type="entry name" value="Zn_ribbon_DUF2089"/>
    <property type="match status" value="1"/>
</dbReference>
<dbReference type="InterPro" id="IPR018658">
    <property type="entry name" value="DUF2089"/>
</dbReference>
<feature type="domain" description="DUF2089" evidence="1">
    <location>
        <begin position="45"/>
        <end position="91"/>
    </location>
</feature>
<evidence type="ECO:0000259" key="2">
    <source>
        <dbReference type="Pfam" id="PF22746"/>
    </source>
</evidence>
<dbReference type="Pfam" id="PF22746">
    <property type="entry name" value="SHOCT-like_DUF2089-C"/>
    <property type="match status" value="1"/>
</dbReference>
<dbReference type="AlphaFoldDB" id="D7BBM6"/>
<accession>D7BBM6</accession>
<evidence type="ECO:0000259" key="3">
    <source>
        <dbReference type="Pfam" id="PF22747"/>
    </source>
</evidence>
<protein>
    <recommendedName>
        <fullName evidence="6">DUF2089 domain-containing protein</fullName>
    </recommendedName>
</protein>
<keyword evidence="5" id="KW-1185">Reference proteome</keyword>
<evidence type="ECO:0000313" key="4">
    <source>
        <dbReference type="EMBL" id="ADH64488.1"/>
    </source>
</evidence>
<dbReference type="Proteomes" id="UP000001916">
    <property type="component" value="Chromosome"/>
</dbReference>
<dbReference type="Pfam" id="PF09862">
    <property type="entry name" value="DUF2089"/>
    <property type="match status" value="1"/>
</dbReference>
<dbReference type="InterPro" id="IPR053957">
    <property type="entry name" value="DUF2089_Zn_ribbon"/>
</dbReference>
<sequence>MRIYPMPTSCPACSSRLRVSGLVCSNPDCRTEIKGEYEANEFALLPPEPLEFLRLYIKSGGNLKKVESILGVSYPTVRARFKDMLYALGYEMPDEPEPPQPDFAKERSDILSALERGEITAEEAGARLRALKRGR</sequence>
<organism evidence="4 5">
    <name type="scientific">Allomeiothermus silvanus (strain ATCC 700542 / DSM 9946 / NBRC 106475 / NCIMB 13440 / VI-R2)</name>
    <name type="common">Thermus silvanus</name>
    <dbReference type="NCBI Taxonomy" id="526227"/>
    <lineage>
        <taxon>Bacteria</taxon>
        <taxon>Thermotogati</taxon>
        <taxon>Deinococcota</taxon>
        <taxon>Deinococci</taxon>
        <taxon>Thermales</taxon>
        <taxon>Thermaceae</taxon>
        <taxon>Allomeiothermus</taxon>
    </lineage>
</organism>